<dbReference type="SUPFAM" id="SSF53448">
    <property type="entry name" value="Nucleotide-diphospho-sugar transferases"/>
    <property type="match status" value="1"/>
</dbReference>
<dbReference type="Pfam" id="PF00535">
    <property type="entry name" value="Glycos_transf_2"/>
    <property type="match status" value="1"/>
</dbReference>
<protein>
    <submittedName>
        <fullName evidence="2">Family 2 glycosyl transferase</fullName>
    </submittedName>
</protein>
<evidence type="ECO:0000313" key="3">
    <source>
        <dbReference type="Proteomes" id="UP000014909"/>
    </source>
</evidence>
<sequence>MCVDNACLVSTKSLVDSYKELPIKYVSCAKPGKNAALNEGLKQITGDFILLTDDDAIPDDGWLQGYSEAFIRYPDKHVFGGAIIPFCDNWPSWLDSSDPKIQGALVVRQQPNEDIEVEPTFIWGPNMAVSKKVFEEGFTFNEDIGPNGTDYIMGSETEFLGRLGANGFSAVFLKAPLVHHQIRDEQFSLNWLKGRAERQGRGIARHKKVHNQYDLSVAFAFGLPRYLVGQYLKSLALLPVRKLIQSKREYTSQLFYTHWLKGQLIYLRSNPLKD</sequence>
<dbReference type="EMBL" id="CP004846">
    <property type="protein sequence ID" value="AGP78724.1"/>
    <property type="molecule type" value="Genomic_DNA"/>
</dbReference>
<dbReference type="PATRIC" id="fig|1300253.3.peg.3054"/>
<keyword evidence="2" id="KW-0808">Transferase</keyword>
<feature type="domain" description="Glycosyltransferase 2-like" evidence="1">
    <location>
        <begin position="10"/>
        <end position="137"/>
    </location>
</feature>
<evidence type="ECO:0000313" key="2">
    <source>
        <dbReference type="EMBL" id="AGP78724.1"/>
    </source>
</evidence>
<dbReference type="HOGENOM" id="CLU_025996_19_2_6"/>
<dbReference type="InterPro" id="IPR029044">
    <property type="entry name" value="Nucleotide-diphossugar_trans"/>
</dbReference>
<dbReference type="BioCyc" id="AMAC1300253:G12YX-2356-MONOMER"/>
<dbReference type="CDD" id="cd00761">
    <property type="entry name" value="Glyco_tranf_GTA_type"/>
    <property type="match status" value="1"/>
</dbReference>
<organism evidence="2 3">
    <name type="scientific">Alteromonas mediterranea 615</name>
    <dbReference type="NCBI Taxonomy" id="1300253"/>
    <lineage>
        <taxon>Bacteria</taxon>
        <taxon>Pseudomonadati</taxon>
        <taxon>Pseudomonadota</taxon>
        <taxon>Gammaproteobacteria</taxon>
        <taxon>Alteromonadales</taxon>
        <taxon>Alteromonadaceae</taxon>
        <taxon>Alteromonas/Salinimonas group</taxon>
        <taxon>Alteromonas</taxon>
    </lineage>
</organism>
<dbReference type="GO" id="GO:0016740">
    <property type="term" value="F:transferase activity"/>
    <property type="evidence" value="ECO:0007669"/>
    <property type="project" value="UniProtKB-KW"/>
</dbReference>
<proteinExistence type="predicted"/>
<accession>S5AHA0</accession>
<name>S5AHA0_9ALTE</name>
<dbReference type="KEGG" id="amh:I633_14630"/>
<gene>
    <name evidence="2" type="ORF">I633_14630</name>
</gene>
<dbReference type="AlphaFoldDB" id="S5AHA0"/>
<dbReference type="Gene3D" id="3.90.550.10">
    <property type="entry name" value="Spore Coat Polysaccharide Biosynthesis Protein SpsA, Chain A"/>
    <property type="match status" value="1"/>
</dbReference>
<dbReference type="Proteomes" id="UP000014909">
    <property type="component" value="Chromosome"/>
</dbReference>
<evidence type="ECO:0000259" key="1">
    <source>
        <dbReference type="Pfam" id="PF00535"/>
    </source>
</evidence>
<dbReference type="InterPro" id="IPR001173">
    <property type="entry name" value="Glyco_trans_2-like"/>
</dbReference>
<reference evidence="2 3" key="1">
    <citation type="journal article" date="2013" name="Genome Biol. Evol.">
        <title>Genomic Diversity of "Deep Ecotype" Alteromonas macleodii Isolates: Evidence for Pan-Mediterranean Clonal Frames.</title>
        <authorList>
            <person name="Lopez-Perez M."/>
            <person name="Gonzaga A."/>
            <person name="Rodriguez-Valera F."/>
        </authorList>
    </citation>
    <scope>NUCLEOTIDE SEQUENCE [LARGE SCALE GENOMIC DNA]</scope>
    <source>
        <strain evidence="3">'English Channel 615'</strain>
    </source>
</reference>